<dbReference type="AlphaFoldDB" id="A0A1I1NP74"/>
<dbReference type="Proteomes" id="UP000231644">
    <property type="component" value="Unassembled WGS sequence"/>
</dbReference>
<organism evidence="2 3">
    <name type="scientific">Pseudooceanicola nitratireducens</name>
    <dbReference type="NCBI Taxonomy" id="517719"/>
    <lineage>
        <taxon>Bacteria</taxon>
        <taxon>Pseudomonadati</taxon>
        <taxon>Pseudomonadota</taxon>
        <taxon>Alphaproteobacteria</taxon>
        <taxon>Rhodobacterales</taxon>
        <taxon>Paracoccaceae</taxon>
        <taxon>Pseudooceanicola</taxon>
    </lineage>
</organism>
<reference evidence="2 3" key="1">
    <citation type="submission" date="2016-10" db="EMBL/GenBank/DDBJ databases">
        <authorList>
            <person name="de Groot N.N."/>
        </authorList>
    </citation>
    <scope>NUCLEOTIDE SEQUENCE [LARGE SCALE GENOMIC DNA]</scope>
    <source>
        <strain evidence="2 3">DSM 29619</strain>
    </source>
</reference>
<name>A0A1I1NP74_9RHOB</name>
<evidence type="ECO:0000313" key="2">
    <source>
        <dbReference type="EMBL" id="SFC96563.1"/>
    </source>
</evidence>
<evidence type="ECO:0000313" key="3">
    <source>
        <dbReference type="Proteomes" id="UP000231644"/>
    </source>
</evidence>
<proteinExistence type="predicted"/>
<feature type="chain" id="PRO_5014170199" evidence="1">
    <location>
        <begin position="22"/>
        <end position="72"/>
    </location>
</feature>
<dbReference type="PROSITE" id="PS51257">
    <property type="entry name" value="PROKAR_LIPOPROTEIN"/>
    <property type="match status" value="1"/>
</dbReference>
<evidence type="ECO:0000256" key="1">
    <source>
        <dbReference type="SAM" id="SignalP"/>
    </source>
</evidence>
<accession>A0A1I1NP74</accession>
<sequence>MRRAKIIAVAFVGFAGLAACGGTVGEQALVGGAAGLGTAAVTGGNIGTGAIIGGAANVAYCQSNPGACRSVN</sequence>
<keyword evidence="3" id="KW-1185">Reference proteome</keyword>
<dbReference type="EMBL" id="FOLX01000001">
    <property type="protein sequence ID" value="SFC96563.1"/>
    <property type="molecule type" value="Genomic_DNA"/>
</dbReference>
<protein>
    <submittedName>
        <fullName evidence="2">Uncharacterized protein</fullName>
    </submittedName>
</protein>
<feature type="signal peptide" evidence="1">
    <location>
        <begin position="1"/>
        <end position="21"/>
    </location>
</feature>
<dbReference type="RefSeq" id="WP_093446447.1">
    <property type="nucleotide sequence ID" value="NZ_BAABWI010000002.1"/>
</dbReference>
<gene>
    <name evidence="2" type="ORF">SAMN05421762_2955</name>
</gene>
<keyword evidence="1" id="KW-0732">Signal</keyword>